<comment type="caution">
    <text evidence="11">The sequence shown here is derived from an EMBL/GenBank/DDBJ whole genome shotgun (WGS) entry which is preliminary data.</text>
</comment>
<dbReference type="Gene3D" id="3.30.40.10">
    <property type="entry name" value="Zinc/RING finger domain, C3HC4 (zinc finger)"/>
    <property type="match status" value="1"/>
</dbReference>
<dbReference type="GO" id="GO:0061630">
    <property type="term" value="F:ubiquitin protein ligase activity"/>
    <property type="evidence" value="ECO:0007669"/>
    <property type="project" value="UniProtKB-EC"/>
</dbReference>
<dbReference type="EMBL" id="JBJKBG010000009">
    <property type="protein sequence ID" value="KAL3724129.1"/>
    <property type="molecule type" value="Genomic_DNA"/>
</dbReference>
<dbReference type="InterPro" id="IPR013083">
    <property type="entry name" value="Znf_RING/FYVE/PHD"/>
</dbReference>
<dbReference type="Proteomes" id="UP001634007">
    <property type="component" value="Unassembled WGS sequence"/>
</dbReference>
<dbReference type="GO" id="GO:0008270">
    <property type="term" value="F:zinc ion binding"/>
    <property type="evidence" value="ECO:0007669"/>
    <property type="project" value="UniProtKB-KW"/>
</dbReference>
<evidence type="ECO:0000256" key="7">
    <source>
        <dbReference type="ARBA" id="ARBA00022833"/>
    </source>
</evidence>
<gene>
    <name evidence="11" type="ORF">ACJRO7_036192</name>
</gene>
<keyword evidence="6" id="KW-0833">Ubl conjugation pathway</keyword>
<dbReference type="FunFam" id="3.30.40.10:FF:000022">
    <property type="entry name" value="E3 ubiquitin-protein ligase RING1-like"/>
    <property type="match status" value="1"/>
</dbReference>
<dbReference type="Pfam" id="PF13639">
    <property type="entry name" value="zf-RING_2"/>
    <property type="match status" value="1"/>
</dbReference>
<dbReference type="SUPFAM" id="SSF57850">
    <property type="entry name" value="RING/U-box"/>
    <property type="match status" value="1"/>
</dbReference>
<keyword evidence="12" id="KW-1185">Reference proteome</keyword>
<dbReference type="PANTHER" id="PTHR15710:SF224">
    <property type="entry name" value="RING-TYPE DOMAIN-CONTAINING PROTEIN"/>
    <property type="match status" value="1"/>
</dbReference>
<dbReference type="PANTHER" id="PTHR15710">
    <property type="entry name" value="E3 UBIQUITIN-PROTEIN LIGASE PRAJA"/>
    <property type="match status" value="1"/>
</dbReference>
<evidence type="ECO:0000256" key="3">
    <source>
        <dbReference type="ARBA" id="ARBA00022679"/>
    </source>
</evidence>
<evidence type="ECO:0000313" key="11">
    <source>
        <dbReference type="EMBL" id="KAL3724129.1"/>
    </source>
</evidence>
<dbReference type="SMART" id="SM00184">
    <property type="entry name" value="RING"/>
    <property type="match status" value="1"/>
</dbReference>
<feature type="region of interest" description="Disordered" evidence="9">
    <location>
        <begin position="127"/>
        <end position="148"/>
    </location>
</feature>
<evidence type="ECO:0000256" key="5">
    <source>
        <dbReference type="ARBA" id="ARBA00022771"/>
    </source>
</evidence>
<evidence type="ECO:0000256" key="8">
    <source>
        <dbReference type="PROSITE-ProRule" id="PRU00175"/>
    </source>
</evidence>
<keyword evidence="5 8" id="KW-0863">Zinc-finger</keyword>
<dbReference type="InterPro" id="IPR001841">
    <property type="entry name" value="Znf_RING"/>
</dbReference>
<organism evidence="11 12">
    <name type="scientific">Eucalyptus globulus</name>
    <name type="common">Tasmanian blue gum</name>
    <dbReference type="NCBI Taxonomy" id="34317"/>
    <lineage>
        <taxon>Eukaryota</taxon>
        <taxon>Viridiplantae</taxon>
        <taxon>Streptophyta</taxon>
        <taxon>Embryophyta</taxon>
        <taxon>Tracheophyta</taxon>
        <taxon>Spermatophyta</taxon>
        <taxon>Magnoliopsida</taxon>
        <taxon>eudicotyledons</taxon>
        <taxon>Gunneridae</taxon>
        <taxon>Pentapetalae</taxon>
        <taxon>rosids</taxon>
        <taxon>malvids</taxon>
        <taxon>Myrtales</taxon>
        <taxon>Myrtaceae</taxon>
        <taxon>Myrtoideae</taxon>
        <taxon>Eucalypteae</taxon>
        <taxon>Eucalyptus</taxon>
    </lineage>
</organism>
<accession>A0ABD3JB46</accession>
<name>A0ABD3JB46_EUCGL</name>
<evidence type="ECO:0000256" key="1">
    <source>
        <dbReference type="ARBA" id="ARBA00000900"/>
    </source>
</evidence>
<dbReference type="EC" id="2.3.2.27" evidence="2"/>
<evidence type="ECO:0000313" key="12">
    <source>
        <dbReference type="Proteomes" id="UP001634007"/>
    </source>
</evidence>
<sequence>MSFPRRPPVVVNGVRRMRTFHYYWCHVCQRTVRLASNNPYETSCPFCFNELHRELDMSRPRLVANLGGRAPNRAVQLLDGMARLLDPPPMTRQGSNIGRRTVWETESGDGPFSRSWITLQFIEPPRRPGLVHPPADPAPRANFRSNDIGDESSLNELIQDLTQNDRPGPPPAPPSAIEALPTIVVTEKHLSTDLLCPVCKEEFEIGGEAREMPCKHFYHSDCIIPWLHIHNTCPVCRYELRESSGEEFPDDGDDQSDVEQGTSRMNSWWSHLFYSWPFQAFLRWTRRALDVSEQRAGTLDGGRSWWQSWFILLLRCVRLGHGCCINGLCPTNSMA</sequence>
<keyword evidence="3" id="KW-0808">Transferase</keyword>
<dbReference type="PROSITE" id="PS50089">
    <property type="entry name" value="ZF_RING_2"/>
    <property type="match status" value="1"/>
</dbReference>
<evidence type="ECO:0000256" key="6">
    <source>
        <dbReference type="ARBA" id="ARBA00022786"/>
    </source>
</evidence>
<protein>
    <recommendedName>
        <fullName evidence="2">RING-type E3 ubiquitin transferase</fullName>
        <ecNumber evidence="2">2.3.2.27</ecNumber>
    </recommendedName>
</protein>
<keyword evidence="7" id="KW-0862">Zinc</keyword>
<evidence type="ECO:0000256" key="2">
    <source>
        <dbReference type="ARBA" id="ARBA00012483"/>
    </source>
</evidence>
<evidence type="ECO:0000259" key="10">
    <source>
        <dbReference type="PROSITE" id="PS50089"/>
    </source>
</evidence>
<comment type="catalytic activity">
    <reaction evidence="1">
        <text>S-ubiquitinyl-[E2 ubiquitin-conjugating enzyme]-L-cysteine + [acceptor protein]-L-lysine = [E2 ubiquitin-conjugating enzyme]-L-cysteine + N(6)-ubiquitinyl-[acceptor protein]-L-lysine.</text>
        <dbReference type="EC" id="2.3.2.27"/>
    </reaction>
</comment>
<dbReference type="AlphaFoldDB" id="A0ABD3JB46"/>
<evidence type="ECO:0000256" key="9">
    <source>
        <dbReference type="SAM" id="MobiDB-lite"/>
    </source>
</evidence>
<dbReference type="CDD" id="cd16667">
    <property type="entry name" value="RING-H2_RNF126-like"/>
    <property type="match status" value="1"/>
</dbReference>
<reference evidence="11 12" key="1">
    <citation type="submission" date="2024-11" db="EMBL/GenBank/DDBJ databases">
        <title>Chromosome-level genome assembly of Eucalyptus globulus Labill. provides insights into its genome evolution.</title>
        <authorList>
            <person name="Li X."/>
        </authorList>
    </citation>
    <scope>NUCLEOTIDE SEQUENCE [LARGE SCALE GENOMIC DNA]</scope>
    <source>
        <strain evidence="11">CL2024</strain>
        <tissue evidence="11">Fresh tender leaves</tissue>
    </source>
</reference>
<evidence type="ECO:0000256" key="4">
    <source>
        <dbReference type="ARBA" id="ARBA00022723"/>
    </source>
</evidence>
<feature type="domain" description="RING-type" evidence="10">
    <location>
        <begin position="196"/>
        <end position="237"/>
    </location>
</feature>
<proteinExistence type="predicted"/>
<keyword evidence="4" id="KW-0479">Metal-binding</keyword>